<evidence type="ECO:0000256" key="2">
    <source>
        <dbReference type="ARBA" id="ARBA00006375"/>
    </source>
</evidence>
<dbReference type="GO" id="GO:0031966">
    <property type="term" value="C:mitochondrial membrane"/>
    <property type="evidence" value="ECO:0007669"/>
    <property type="project" value="UniProtKB-SubCell"/>
</dbReference>
<dbReference type="InterPro" id="IPR023395">
    <property type="entry name" value="MCP_dom_sf"/>
</dbReference>
<evidence type="ECO:0000256" key="11">
    <source>
        <dbReference type="SAM" id="MobiDB-lite"/>
    </source>
</evidence>
<dbReference type="InterPro" id="IPR002067">
    <property type="entry name" value="MCP"/>
</dbReference>
<proteinExistence type="inferred from homology"/>
<dbReference type="AlphaFoldDB" id="A0A077WKF4"/>
<sequence>MQARSDAVLAPSTSLHSFRTTQQEQPSSISSPPPFYIGGVASCVATFVSHPFDLTKVRLQTIKKQMRNGASLSVSSLWRTAATKNQNMLRIMWSISQTEGISSLYSGLSASLLRQGTYSTIRFGLYDKFKWLIAGDTKPTFGQLLFCSTAAGILGGAFGNPSDVVNVRMQNDGQLPLSQRRNYKNAIDGLIRICREEGPQVLLRGLGYSTTRAVVMTVSQMTSYDVFKDLFSDKLGYGNGLVAHFGASVSAALVATTMCSPLDVIKTRIMSAHNAESRRPISLIIHMATTEGIGSFFKGWLPAFIRLGPHTIVTFLVMERLKEWHAQWTLDKAEITHHTATA</sequence>
<evidence type="ECO:0000256" key="5">
    <source>
        <dbReference type="ARBA" id="ARBA00022737"/>
    </source>
</evidence>
<feature type="repeat" description="Solcar" evidence="9">
    <location>
        <begin position="33"/>
        <end position="132"/>
    </location>
</feature>
<dbReference type="InterPro" id="IPR018108">
    <property type="entry name" value="MCP_transmembrane"/>
</dbReference>
<dbReference type="Pfam" id="PF00153">
    <property type="entry name" value="Mito_carr"/>
    <property type="match status" value="3"/>
</dbReference>
<evidence type="ECO:0000256" key="3">
    <source>
        <dbReference type="ARBA" id="ARBA00022448"/>
    </source>
</evidence>
<keyword evidence="7" id="KW-0496">Mitochondrion</keyword>
<feature type="repeat" description="Solcar" evidence="9">
    <location>
        <begin position="239"/>
        <end position="324"/>
    </location>
</feature>
<name>A0A077WKF4_9FUNG</name>
<evidence type="ECO:0000256" key="4">
    <source>
        <dbReference type="ARBA" id="ARBA00022692"/>
    </source>
</evidence>
<keyword evidence="3 10" id="KW-0813">Transport</keyword>
<comment type="subcellular location">
    <subcellularLocation>
        <location evidence="1">Mitochondrion membrane</location>
        <topology evidence="1">Multi-pass membrane protein</topology>
    </subcellularLocation>
</comment>
<evidence type="ECO:0000256" key="9">
    <source>
        <dbReference type="PROSITE-ProRule" id="PRU00282"/>
    </source>
</evidence>
<protein>
    <recommendedName>
        <fullName evidence="13">Mitochondrial dicarboxylate transporter</fullName>
    </recommendedName>
</protein>
<dbReference type="PRINTS" id="PR00926">
    <property type="entry name" value="MITOCARRIER"/>
</dbReference>
<dbReference type="SUPFAM" id="SSF103506">
    <property type="entry name" value="Mitochondrial carrier"/>
    <property type="match status" value="1"/>
</dbReference>
<dbReference type="GO" id="GO:0055085">
    <property type="term" value="P:transmembrane transport"/>
    <property type="evidence" value="ECO:0007669"/>
    <property type="project" value="InterPro"/>
</dbReference>
<evidence type="ECO:0000256" key="10">
    <source>
        <dbReference type="RuleBase" id="RU000488"/>
    </source>
</evidence>
<keyword evidence="4 9" id="KW-0812">Transmembrane</keyword>
<evidence type="ECO:0000256" key="8">
    <source>
        <dbReference type="ARBA" id="ARBA00023136"/>
    </source>
</evidence>
<dbReference type="PROSITE" id="PS50920">
    <property type="entry name" value="SOLCAR"/>
    <property type="match status" value="3"/>
</dbReference>
<evidence type="ECO:0000313" key="12">
    <source>
        <dbReference type="EMBL" id="CDS07870.1"/>
    </source>
</evidence>
<keyword evidence="5" id="KW-0677">Repeat</keyword>
<accession>A0A077WKF4</accession>
<feature type="region of interest" description="Disordered" evidence="11">
    <location>
        <begin position="1"/>
        <end position="29"/>
    </location>
</feature>
<evidence type="ECO:0000256" key="7">
    <source>
        <dbReference type="ARBA" id="ARBA00023128"/>
    </source>
</evidence>
<dbReference type="PANTHER" id="PTHR45618">
    <property type="entry name" value="MITOCHONDRIAL DICARBOXYLATE CARRIER-RELATED"/>
    <property type="match status" value="1"/>
</dbReference>
<keyword evidence="8 9" id="KW-0472">Membrane</keyword>
<gene>
    <name evidence="12" type="ORF">LRAMOSA01819</name>
</gene>
<evidence type="ECO:0000256" key="6">
    <source>
        <dbReference type="ARBA" id="ARBA00022989"/>
    </source>
</evidence>
<evidence type="ECO:0000256" key="1">
    <source>
        <dbReference type="ARBA" id="ARBA00004225"/>
    </source>
</evidence>
<dbReference type="EMBL" id="LK023324">
    <property type="protein sequence ID" value="CDS07870.1"/>
    <property type="molecule type" value="Genomic_DNA"/>
</dbReference>
<comment type="similarity">
    <text evidence="2 10">Belongs to the mitochondrial carrier (TC 2.A.29) family.</text>
</comment>
<reference evidence="12" key="1">
    <citation type="journal article" date="2014" name="Genome Announc.">
        <title>De novo whole-genome sequence and genome annotation of Lichtheimia ramosa.</title>
        <authorList>
            <person name="Linde J."/>
            <person name="Schwartze V."/>
            <person name="Binder U."/>
            <person name="Lass-Florl C."/>
            <person name="Voigt K."/>
            <person name="Horn F."/>
        </authorList>
    </citation>
    <scope>NUCLEOTIDE SEQUENCE</scope>
    <source>
        <strain evidence="12">JMRC FSU:6197</strain>
    </source>
</reference>
<organism evidence="12">
    <name type="scientific">Lichtheimia ramosa</name>
    <dbReference type="NCBI Taxonomy" id="688394"/>
    <lineage>
        <taxon>Eukaryota</taxon>
        <taxon>Fungi</taxon>
        <taxon>Fungi incertae sedis</taxon>
        <taxon>Mucoromycota</taxon>
        <taxon>Mucoromycotina</taxon>
        <taxon>Mucoromycetes</taxon>
        <taxon>Mucorales</taxon>
        <taxon>Lichtheimiaceae</taxon>
        <taxon>Lichtheimia</taxon>
    </lineage>
</organism>
<keyword evidence="6" id="KW-1133">Transmembrane helix</keyword>
<evidence type="ECO:0008006" key="13">
    <source>
        <dbReference type="Google" id="ProtNLM"/>
    </source>
</evidence>
<dbReference type="OrthoDB" id="448427at2759"/>
<feature type="compositionally biased region" description="Polar residues" evidence="11">
    <location>
        <begin position="11"/>
        <end position="25"/>
    </location>
</feature>
<dbReference type="Gene3D" id="1.50.40.10">
    <property type="entry name" value="Mitochondrial carrier domain"/>
    <property type="match status" value="1"/>
</dbReference>
<dbReference type="InterPro" id="IPR050391">
    <property type="entry name" value="Mito_Metabolite_Transporter"/>
</dbReference>
<feature type="repeat" description="Solcar" evidence="9">
    <location>
        <begin position="142"/>
        <end position="230"/>
    </location>
</feature>